<keyword evidence="3" id="KW-1185">Reference proteome</keyword>
<keyword evidence="1" id="KW-1133">Transmembrane helix</keyword>
<organism evidence="2 3">
    <name type="scientific">Striga hermonthica</name>
    <name type="common">Purple witchweed</name>
    <name type="synonym">Buchnera hermonthica</name>
    <dbReference type="NCBI Taxonomy" id="68872"/>
    <lineage>
        <taxon>Eukaryota</taxon>
        <taxon>Viridiplantae</taxon>
        <taxon>Streptophyta</taxon>
        <taxon>Embryophyta</taxon>
        <taxon>Tracheophyta</taxon>
        <taxon>Spermatophyta</taxon>
        <taxon>Magnoliopsida</taxon>
        <taxon>eudicotyledons</taxon>
        <taxon>Gunneridae</taxon>
        <taxon>Pentapetalae</taxon>
        <taxon>asterids</taxon>
        <taxon>lamiids</taxon>
        <taxon>Lamiales</taxon>
        <taxon>Orobanchaceae</taxon>
        <taxon>Buchnereae</taxon>
        <taxon>Striga</taxon>
    </lineage>
</organism>
<accession>A0A9N7RLV5</accession>
<evidence type="ECO:0000256" key="1">
    <source>
        <dbReference type="SAM" id="Phobius"/>
    </source>
</evidence>
<reference evidence="2" key="1">
    <citation type="submission" date="2019-12" db="EMBL/GenBank/DDBJ databases">
        <authorList>
            <person name="Scholes J."/>
        </authorList>
    </citation>
    <scope>NUCLEOTIDE SEQUENCE</scope>
</reference>
<dbReference type="OrthoDB" id="1181826at2759"/>
<proteinExistence type="predicted"/>
<dbReference type="EMBL" id="CACSLK010030184">
    <property type="protein sequence ID" value="CAA0836305.1"/>
    <property type="molecule type" value="Genomic_DNA"/>
</dbReference>
<feature type="transmembrane region" description="Helical" evidence="1">
    <location>
        <begin position="36"/>
        <end position="59"/>
    </location>
</feature>
<name>A0A9N7RLV5_STRHE</name>
<gene>
    <name evidence="2" type="ORF">SHERM_03411</name>
</gene>
<feature type="transmembrane region" description="Helical" evidence="1">
    <location>
        <begin position="116"/>
        <end position="139"/>
    </location>
</feature>
<comment type="caution">
    <text evidence="2">The sequence shown here is derived from an EMBL/GenBank/DDBJ whole genome shotgun (WGS) entry which is preliminary data.</text>
</comment>
<dbReference type="Proteomes" id="UP001153555">
    <property type="component" value="Unassembled WGS sequence"/>
</dbReference>
<sequence>MPLIAFGMAEHLTSLTSFINEQFSGEELDGSTFWRFFYSVLAIIIVTSVAAGSCSYKYFKPPGSSFTLFFQVFVAAFLEISHKSPRDAKELFEFTNPEFYKAPHTRSLRNRYNNKAQVVTVARVVVLMWLDIFAIYAMYIMMTYLTDVWDLGFTHAVAIVNVFWGCRLVIPAAPDCS</sequence>
<keyword evidence="1" id="KW-0812">Transmembrane</keyword>
<keyword evidence="1" id="KW-0472">Membrane</keyword>
<evidence type="ECO:0000313" key="3">
    <source>
        <dbReference type="Proteomes" id="UP001153555"/>
    </source>
</evidence>
<dbReference type="AlphaFoldDB" id="A0A9N7RLV5"/>
<evidence type="ECO:0000313" key="2">
    <source>
        <dbReference type="EMBL" id="CAA0836305.1"/>
    </source>
</evidence>
<feature type="transmembrane region" description="Helical" evidence="1">
    <location>
        <begin position="151"/>
        <end position="170"/>
    </location>
</feature>
<protein>
    <submittedName>
        <fullName evidence="2">Protein NRT1/ PTR FAMILY 5.5</fullName>
    </submittedName>
</protein>